<feature type="region of interest" description="Disordered" evidence="12">
    <location>
        <begin position="459"/>
        <end position="583"/>
    </location>
</feature>
<dbReference type="GO" id="GO:0016887">
    <property type="term" value="F:ATP hydrolysis activity"/>
    <property type="evidence" value="ECO:0007669"/>
    <property type="project" value="InterPro"/>
</dbReference>
<evidence type="ECO:0000256" key="5">
    <source>
        <dbReference type="ARBA" id="ARBA00022741"/>
    </source>
</evidence>
<evidence type="ECO:0000259" key="13">
    <source>
        <dbReference type="PROSITE" id="PS50893"/>
    </source>
</evidence>
<dbReference type="PANTHER" id="PTHR24220:SF470">
    <property type="entry name" value="CELL DIVISION ATP-BINDING PROTEIN FTSE"/>
    <property type="match status" value="1"/>
</dbReference>
<dbReference type="InterPro" id="IPR017871">
    <property type="entry name" value="ABC_transporter-like_CS"/>
</dbReference>
<dbReference type="GO" id="GO:0005886">
    <property type="term" value="C:plasma membrane"/>
    <property type="evidence" value="ECO:0007669"/>
    <property type="project" value="UniProtKB-SubCell"/>
</dbReference>
<gene>
    <name evidence="11 14" type="primary">ftsE</name>
    <name evidence="14" type="ORF">E6C64_17165</name>
</gene>
<comment type="caution">
    <text evidence="14">The sequence shown here is derived from an EMBL/GenBank/DDBJ whole genome shotgun (WGS) entry which is preliminary data.</text>
</comment>
<dbReference type="OrthoDB" id="9802264at2"/>
<keyword evidence="4 11" id="KW-0132">Cell division</keyword>
<evidence type="ECO:0000256" key="6">
    <source>
        <dbReference type="ARBA" id="ARBA00022840"/>
    </source>
</evidence>
<keyword evidence="3 11" id="KW-1003">Cell membrane</keyword>
<reference evidence="14 15" key="1">
    <citation type="submission" date="2019-04" db="EMBL/GenBank/DDBJ databases">
        <authorList>
            <person name="Jiang L."/>
        </authorList>
    </citation>
    <scope>NUCLEOTIDE SEQUENCE [LARGE SCALE GENOMIC DNA]</scope>
    <source>
        <strain evidence="14 15">YIM 131853</strain>
    </source>
</reference>
<evidence type="ECO:0000256" key="2">
    <source>
        <dbReference type="ARBA" id="ARBA00020019"/>
    </source>
</evidence>
<feature type="compositionally biased region" description="Polar residues" evidence="12">
    <location>
        <begin position="513"/>
        <end position="524"/>
    </location>
</feature>
<dbReference type="PROSITE" id="PS00211">
    <property type="entry name" value="ABC_TRANSPORTER_1"/>
    <property type="match status" value="1"/>
</dbReference>
<dbReference type="Proteomes" id="UP000309133">
    <property type="component" value="Unassembled WGS sequence"/>
</dbReference>
<dbReference type="FunFam" id="3.40.50.300:FF:000056">
    <property type="entry name" value="Cell division ATP-binding protein FtsE"/>
    <property type="match status" value="1"/>
</dbReference>
<evidence type="ECO:0000256" key="8">
    <source>
        <dbReference type="ARBA" id="ARBA00023306"/>
    </source>
</evidence>
<evidence type="ECO:0000256" key="9">
    <source>
        <dbReference type="ARBA" id="ARBA00054718"/>
    </source>
</evidence>
<dbReference type="SMART" id="SM00382">
    <property type="entry name" value="AAA"/>
    <property type="match status" value="1"/>
</dbReference>
<name>A0A4S4FFU8_9MICO</name>
<dbReference type="PANTHER" id="PTHR24220">
    <property type="entry name" value="IMPORT ATP-BINDING PROTEIN"/>
    <property type="match status" value="1"/>
</dbReference>
<keyword evidence="8 11" id="KW-0131">Cell cycle</keyword>
<evidence type="ECO:0000256" key="7">
    <source>
        <dbReference type="ARBA" id="ARBA00023136"/>
    </source>
</evidence>
<feature type="compositionally biased region" description="Basic and acidic residues" evidence="12">
    <location>
        <begin position="493"/>
        <end position="512"/>
    </location>
</feature>
<dbReference type="Gene3D" id="3.40.50.300">
    <property type="entry name" value="P-loop containing nucleotide triphosphate hydrolases"/>
    <property type="match status" value="1"/>
</dbReference>
<evidence type="ECO:0000256" key="11">
    <source>
        <dbReference type="RuleBase" id="RU365094"/>
    </source>
</evidence>
<feature type="compositionally biased region" description="Acidic residues" evidence="12">
    <location>
        <begin position="329"/>
        <end position="339"/>
    </location>
</feature>
<evidence type="ECO:0000313" key="15">
    <source>
        <dbReference type="Proteomes" id="UP000309133"/>
    </source>
</evidence>
<comment type="subunit">
    <text evidence="10 11">Homodimer. Forms a membrane-associated complex with FtsX.</text>
</comment>
<evidence type="ECO:0000256" key="4">
    <source>
        <dbReference type="ARBA" id="ARBA00022618"/>
    </source>
</evidence>
<comment type="function">
    <text evidence="9">Part of the ABC transporter FtsEX involved in cellular division. Has ATPase activity.</text>
</comment>
<sequence length="786" mass="80404">MIRFDRVTKLYPGNSKPALNGVDVEIQAGEFVFLVGASGSGKSSFLRLVLKEERPSSGEIHVLGQRLSAISNRKIPYFRRSLGVVFQDFRLLPGRTVYQNVAFTLQVIGKSRGFIQEAVPDVLEMVGLGGKFERLPHELSGGEQQRVAIARAVVNKPAILLADEPTGNLDPTTSQGIMQVLAQINASGTTVVMATHDVGIVDQMKRRVIELIGGDIIRDEVEGGYTTSLDLPVVAAAGASAATASTPSGAMATGPVPSYAAASASVAASADPLGRLFTGPVELAPAAARRQPDAYPGTQPVFVRTDSVVEPVAAPTPTAASGSWSLADDLAEDSAEDSAGEAADRGSHQGARDGSSSEHQSITDHRLQSGHVEIVQSMFAAETAAPNPAPTSVPAATAAALGEPHAAEAPILASADHHAQPAASATSLFESTLASTPLFASTTAEHPAYFAATGAQPIIPSASQPQAPRYDVARTESPRTESAPTESAPIESPRTESPRSHSPRYDALRSRTSEYQASREQTPTEPVAHAAAAPHASPFSVSMPPAVESTPPASAPAASTADTAASSSPSTQPAPMVFGVSPAWPATTPLVSATPQRFPVVEPMSPLPASGGSAGGVSTEPVPVISRAPSLQGSTATMTGSFPRLPVQRTEPSSSPASQPASATVTGPIAPVAASAAAPAAAPVPAPVSAAAASTAPVPTMGDHGPASPGRHPLSAALAAQRNLPLPPLPVPSNRPAAPESASPQDRLSRMVDDDDDALALAVRLGLRRPDAHPQQTSGQEVGPTA</sequence>
<feature type="compositionally biased region" description="Basic and acidic residues" evidence="12">
    <location>
        <begin position="342"/>
        <end position="351"/>
    </location>
</feature>
<feature type="compositionally biased region" description="Polar residues" evidence="12">
    <location>
        <begin position="629"/>
        <end position="640"/>
    </location>
</feature>
<evidence type="ECO:0000256" key="1">
    <source>
        <dbReference type="ARBA" id="ARBA00005417"/>
    </source>
</evidence>
<dbReference type="Pfam" id="PF00005">
    <property type="entry name" value="ABC_tran"/>
    <property type="match status" value="1"/>
</dbReference>
<keyword evidence="5 11" id="KW-0547">Nucleotide-binding</keyword>
<organism evidence="14 15">
    <name type="scientific">Naasia lichenicola</name>
    <dbReference type="NCBI Taxonomy" id="2565933"/>
    <lineage>
        <taxon>Bacteria</taxon>
        <taxon>Bacillati</taxon>
        <taxon>Actinomycetota</taxon>
        <taxon>Actinomycetes</taxon>
        <taxon>Micrococcales</taxon>
        <taxon>Microbacteriaceae</taxon>
        <taxon>Naasia</taxon>
    </lineage>
</organism>
<keyword evidence="7 11" id="KW-0472">Membrane</keyword>
<evidence type="ECO:0000256" key="10">
    <source>
        <dbReference type="ARBA" id="ARBA00063837"/>
    </source>
</evidence>
<dbReference type="PROSITE" id="PS50893">
    <property type="entry name" value="ABC_TRANSPORTER_2"/>
    <property type="match status" value="1"/>
</dbReference>
<evidence type="ECO:0000256" key="3">
    <source>
        <dbReference type="ARBA" id="ARBA00022475"/>
    </source>
</evidence>
<dbReference type="InterPro" id="IPR015854">
    <property type="entry name" value="ABC_transpr_LolD-like"/>
</dbReference>
<dbReference type="EMBL" id="SSSM01000006">
    <property type="protein sequence ID" value="THG28544.1"/>
    <property type="molecule type" value="Genomic_DNA"/>
</dbReference>
<feature type="region of interest" description="Disordered" evidence="12">
    <location>
        <begin position="314"/>
        <end position="365"/>
    </location>
</feature>
<feature type="compositionally biased region" description="Low complexity" evidence="12">
    <location>
        <begin position="670"/>
        <end position="700"/>
    </location>
</feature>
<protein>
    <recommendedName>
        <fullName evidence="2 11">Cell division ATP-binding protein FtsE</fullName>
    </recommendedName>
</protein>
<feature type="region of interest" description="Disordered" evidence="12">
    <location>
        <begin position="602"/>
        <end position="786"/>
    </location>
</feature>
<dbReference type="GO" id="GO:0051301">
    <property type="term" value="P:cell division"/>
    <property type="evidence" value="ECO:0007669"/>
    <property type="project" value="UniProtKB-UniRule"/>
</dbReference>
<dbReference type="NCBIfam" id="TIGR02673">
    <property type="entry name" value="FtsE"/>
    <property type="match status" value="1"/>
</dbReference>
<dbReference type="InterPro" id="IPR027417">
    <property type="entry name" value="P-loop_NTPase"/>
</dbReference>
<evidence type="ECO:0000256" key="12">
    <source>
        <dbReference type="SAM" id="MobiDB-lite"/>
    </source>
</evidence>
<accession>A0A4S4FFU8</accession>
<comment type="subcellular location">
    <subcellularLocation>
        <location evidence="11">Cell membrane</location>
        <topology evidence="11">Peripheral membrane protein</topology>
        <orientation evidence="11">Cytoplasmic side</orientation>
    </subcellularLocation>
</comment>
<evidence type="ECO:0000313" key="14">
    <source>
        <dbReference type="EMBL" id="THG28544.1"/>
    </source>
</evidence>
<feature type="compositionally biased region" description="Low complexity" evidence="12">
    <location>
        <begin position="652"/>
        <end position="663"/>
    </location>
</feature>
<feature type="compositionally biased region" description="Low complexity" evidence="12">
    <location>
        <begin position="314"/>
        <end position="328"/>
    </location>
</feature>
<dbReference type="InterPro" id="IPR003439">
    <property type="entry name" value="ABC_transporter-like_ATP-bd"/>
</dbReference>
<dbReference type="SUPFAM" id="SSF52540">
    <property type="entry name" value="P-loop containing nucleoside triphosphate hydrolases"/>
    <property type="match status" value="1"/>
</dbReference>
<feature type="domain" description="ABC transporter" evidence="13">
    <location>
        <begin position="2"/>
        <end position="238"/>
    </location>
</feature>
<dbReference type="AlphaFoldDB" id="A0A4S4FFU8"/>
<dbReference type="GO" id="GO:0005524">
    <property type="term" value="F:ATP binding"/>
    <property type="evidence" value="ECO:0007669"/>
    <property type="project" value="UniProtKB-UniRule"/>
</dbReference>
<proteinExistence type="inferred from homology"/>
<keyword evidence="6 11" id="KW-0067">ATP-binding</keyword>
<dbReference type="InterPro" id="IPR003593">
    <property type="entry name" value="AAA+_ATPase"/>
</dbReference>
<keyword evidence="15" id="KW-1185">Reference proteome</keyword>
<comment type="similarity">
    <text evidence="1 11">Belongs to the ABC transporter superfamily.</text>
</comment>
<dbReference type="InterPro" id="IPR005286">
    <property type="entry name" value="Cell_div_FtsE"/>
</dbReference>
<dbReference type="GO" id="GO:0022857">
    <property type="term" value="F:transmembrane transporter activity"/>
    <property type="evidence" value="ECO:0007669"/>
    <property type="project" value="TreeGrafter"/>
</dbReference>
<feature type="compositionally biased region" description="Low complexity" evidence="12">
    <location>
        <begin position="526"/>
        <end position="575"/>
    </location>
</feature>